<gene>
    <name evidence="4" type="ORF">DW352_16020</name>
</gene>
<dbReference type="Pfam" id="PF01734">
    <property type="entry name" value="Patatin"/>
    <property type="match status" value="1"/>
</dbReference>
<keyword evidence="2" id="KW-0378">Hydrolase</keyword>
<reference evidence="4 5" key="1">
    <citation type="submission" date="2018-07" db="EMBL/GenBank/DDBJ databases">
        <authorList>
            <person name="Quirk P.G."/>
            <person name="Krulwich T.A."/>
        </authorList>
    </citation>
    <scope>NUCLEOTIDE SEQUENCE [LARGE SCALE GENOMIC DNA]</scope>
    <source>
        <strain evidence="4 5">CC-BB4</strain>
    </source>
</reference>
<feature type="short sequence motif" description="DGA/G" evidence="2">
    <location>
        <begin position="293"/>
        <end position="295"/>
    </location>
</feature>
<keyword evidence="1 2" id="KW-0443">Lipid metabolism</keyword>
<comment type="caution">
    <text evidence="2">Lacks conserved residue(s) required for the propagation of feature annotation.</text>
</comment>
<sequence>MRARTLQARTLLALAMALGLAGCGTVHNLPLNEPSANPLSGILTRAAAAAERPTGPRQALSEGNVIALSFSGGGTRAAAFSFGVLEQMVRTPSPGGGRDMLDHIGMVSGVSGGAISASYFGLKGRAALADFREQFLTQDLMAQLRTDVSLVNIGRALGGGANTDEALRQWLDAHLYHGATFGDLIARGRPITLINATDIYSRTPFLFVPQSFLALCSDLNRYPIAAGVAASAAVPGAFAPVVVEAFPDQCQTPLPPEIEQAANNPTASPLVHSYAQSLVRVRTGGVKYVKLLDGGLVDNYGLSGLTIALALSGMPYGPLQPREAVNMRRLLVLVVDSGRGPSGDWAHTVEGPTGKELISAVVDATIDANTRSSYAAFEASMKNWREELVRWRCSLKPAQVAQLRGRGGPWNCRDIKFMIGRVSFDQFDAARARRLNAVATSFTLPVDTVDELRQAGGEALKANPTFQAFLKDTR</sequence>
<dbReference type="Proteomes" id="UP000254889">
    <property type="component" value="Chromosome"/>
</dbReference>
<evidence type="ECO:0000256" key="1">
    <source>
        <dbReference type="ARBA" id="ARBA00023098"/>
    </source>
</evidence>
<dbReference type="AlphaFoldDB" id="A0A345ZYA3"/>
<dbReference type="RefSeq" id="WP_115692279.1">
    <property type="nucleotide sequence ID" value="NZ_CP031417.1"/>
</dbReference>
<name>A0A345ZYA3_9HYPH</name>
<dbReference type="GO" id="GO:0016787">
    <property type="term" value="F:hydrolase activity"/>
    <property type="evidence" value="ECO:0007669"/>
    <property type="project" value="UniProtKB-UniRule"/>
</dbReference>
<dbReference type="KEGG" id="ptaw:DW352_16020"/>
<feature type="active site" description="Nucleophile" evidence="2">
    <location>
        <position position="111"/>
    </location>
</feature>
<dbReference type="InterPro" id="IPR002641">
    <property type="entry name" value="PNPLA_dom"/>
</dbReference>
<feature type="domain" description="PNPLA" evidence="3">
    <location>
        <begin position="68"/>
        <end position="306"/>
    </location>
</feature>
<dbReference type="EMBL" id="CP031417">
    <property type="protein sequence ID" value="AXK81900.1"/>
    <property type="molecule type" value="Genomic_DNA"/>
</dbReference>
<accession>A0A345ZYA3</accession>
<evidence type="ECO:0000256" key="2">
    <source>
        <dbReference type="PROSITE-ProRule" id="PRU01161"/>
    </source>
</evidence>
<dbReference type="PROSITE" id="PS51257">
    <property type="entry name" value="PROKAR_LIPOPROTEIN"/>
    <property type="match status" value="1"/>
</dbReference>
<evidence type="ECO:0000313" key="5">
    <source>
        <dbReference type="Proteomes" id="UP000254889"/>
    </source>
</evidence>
<organism evidence="4 5">
    <name type="scientific">Pseudolabrys taiwanensis</name>
    <dbReference type="NCBI Taxonomy" id="331696"/>
    <lineage>
        <taxon>Bacteria</taxon>
        <taxon>Pseudomonadati</taxon>
        <taxon>Pseudomonadota</taxon>
        <taxon>Alphaproteobacteria</taxon>
        <taxon>Hyphomicrobiales</taxon>
        <taxon>Xanthobacteraceae</taxon>
        <taxon>Pseudolabrys</taxon>
    </lineage>
</organism>
<protein>
    <submittedName>
        <fullName evidence="4">Patatin-like phospholipase family protein</fullName>
    </submittedName>
</protein>
<dbReference type="Gene3D" id="3.40.1090.10">
    <property type="entry name" value="Cytosolic phospholipase A2 catalytic domain"/>
    <property type="match status" value="2"/>
</dbReference>
<keyword evidence="5" id="KW-1185">Reference proteome</keyword>
<dbReference type="OrthoDB" id="9790176at2"/>
<feature type="short sequence motif" description="GXSXG" evidence="2">
    <location>
        <begin position="109"/>
        <end position="113"/>
    </location>
</feature>
<dbReference type="GO" id="GO:0016042">
    <property type="term" value="P:lipid catabolic process"/>
    <property type="evidence" value="ECO:0007669"/>
    <property type="project" value="UniProtKB-UniRule"/>
</dbReference>
<feature type="active site" description="Proton acceptor" evidence="2">
    <location>
        <position position="293"/>
    </location>
</feature>
<proteinExistence type="predicted"/>
<dbReference type="InterPro" id="IPR016035">
    <property type="entry name" value="Acyl_Trfase/lysoPLipase"/>
</dbReference>
<evidence type="ECO:0000313" key="4">
    <source>
        <dbReference type="EMBL" id="AXK81900.1"/>
    </source>
</evidence>
<keyword evidence="2" id="KW-0442">Lipid degradation</keyword>
<evidence type="ECO:0000259" key="3">
    <source>
        <dbReference type="PROSITE" id="PS51635"/>
    </source>
</evidence>
<dbReference type="SUPFAM" id="SSF52151">
    <property type="entry name" value="FabD/lysophospholipase-like"/>
    <property type="match status" value="1"/>
</dbReference>
<dbReference type="PROSITE" id="PS51635">
    <property type="entry name" value="PNPLA"/>
    <property type="match status" value="1"/>
</dbReference>